<protein>
    <recommendedName>
        <fullName evidence="4">DUF1735 domain-containing protein</fullName>
    </recommendedName>
</protein>
<gene>
    <name evidence="2" type="ORF">FDY95_04395</name>
</gene>
<keyword evidence="1" id="KW-0732">Signal</keyword>
<evidence type="ECO:0000256" key="1">
    <source>
        <dbReference type="SAM" id="SignalP"/>
    </source>
</evidence>
<dbReference type="Proteomes" id="UP000305517">
    <property type="component" value="Unassembled WGS sequence"/>
</dbReference>
<feature type="chain" id="PRO_5024281088" description="DUF1735 domain-containing protein" evidence="1">
    <location>
        <begin position="18"/>
        <end position="199"/>
    </location>
</feature>
<keyword evidence="3" id="KW-1185">Reference proteome</keyword>
<dbReference type="OrthoDB" id="850811at2"/>
<name>A0A5R8WUB5_9BACT</name>
<evidence type="ECO:0000313" key="3">
    <source>
        <dbReference type="Proteomes" id="UP000305517"/>
    </source>
</evidence>
<dbReference type="EMBL" id="VAJM01000002">
    <property type="protein sequence ID" value="TLM95046.1"/>
    <property type="molecule type" value="Genomic_DNA"/>
</dbReference>
<feature type="signal peptide" evidence="1">
    <location>
        <begin position="1"/>
        <end position="17"/>
    </location>
</feature>
<dbReference type="PROSITE" id="PS51257">
    <property type="entry name" value="PROKAR_LIPOPROTEIN"/>
    <property type="match status" value="1"/>
</dbReference>
<dbReference type="RefSeq" id="WP_138075524.1">
    <property type="nucleotide sequence ID" value="NZ_VAJM01000002.1"/>
</dbReference>
<comment type="caution">
    <text evidence="2">The sequence shown here is derived from an EMBL/GenBank/DDBJ whole genome shotgun (WGS) entry which is preliminary data.</text>
</comment>
<reference evidence="2 3" key="1">
    <citation type="submission" date="2019-05" db="EMBL/GenBank/DDBJ databases">
        <title>Hymenobacter edaphi sp. nov., isolated from abandoned arsenic-contaminated farmland soil.</title>
        <authorList>
            <person name="Nie L."/>
        </authorList>
    </citation>
    <scope>NUCLEOTIDE SEQUENCE [LARGE SCALE GENOMIC DNA]</scope>
    <source>
        <strain evidence="2 3">1-3-3-8</strain>
    </source>
</reference>
<evidence type="ECO:0000313" key="2">
    <source>
        <dbReference type="EMBL" id="TLM95046.1"/>
    </source>
</evidence>
<organism evidence="2 3">
    <name type="scientific">Hymenobacter jeollabukensis</name>
    <dbReference type="NCBI Taxonomy" id="2025313"/>
    <lineage>
        <taxon>Bacteria</taxon>
        <taxon>Pseudomonadati</taxon>
        <taxon>Bacteroidota</taxon>
        <taxon>Cytophagia</taxon>
        <taxon>Cytophagales</taxon>
        <taxon>Hymenobacteraceae</taxon>
        <taxon>Hymenobacter</taxon>
    </lineage>
</organism>
<evidence type="ECO:0008006" key="4">
    <source>
        <dbReference type="Google" id="ProtNLM"/>
    </source>
</evidence>
<sequence>MQTLRLALLAASLLVGAASCDSKSDDPQPEAPAVARHEMNRVFYYPSNATSAGISYAPADVKASGRLTADQLLLSFEPEAGQDAVSFTLPIARLTAGLTGTYALQSLPTPASAIAQVAYTFTANRSAAGSNGRLFLSNANYMDGQVVITAYDQQRRLLSGSYTLKMNDIIDPFSSAMSSPPALRCNLTLNGSFENLPLQ</sequence>
<accession>A0A5R8WUB5</accession>
<dbReference type="AlphaFoldDB" id="A0A5R8WUB5"/>
<proteinExistence type="predicted"/>